<evidence type="ECO:0000259" key="3">
    <source>
        <dbReference type="Pfam" id="PF24867"/>
    </source>
</evidence>
<dbReference type="OrthoDB" id="2020376at2759"/>
<comment type="caution">
    <text evidence="4">The sequence shown here is derived from an EMBL/GenBank/DDBJ whole genome shotgun (WGS) entry which is preliminary data.</text>
</comment>
<keyword evidence="2" id="KW-0472">Membrane</keyword>
<dbReference type="PANTHER" id="PTHR33829">
    <property type="entry name" value="OSJNBA0044M19.10 PROTEIN"/>
    <property type="match status" value="1"/>
</dbReference>
<accession>A0A9D4ZFL8</accession>
<dbReference type="Proteomes" id="UP000886520">
    <property type="component" value="Chromosome 11"/>
</dbReference>
<feature type="region of interest" description="Disordered" evidence="1">
    <location>
        <begin position="1"/>
        <end position="26"/>
    </location>
</feature>
<gene>
    <name evidence="4" type="ORF">GOP47_0011672</name>
</gene>
<dbReference type="PANTHER" id="PTHR33829:SF2">
    <property type="entry name" value="OS04G0386700 PROTEIN"/>
    <property type="match status" value="1"/>
</dbReference>
<evidence type="ECO:0000256" key="2">
    <source>
        <dbReference type="SAM" id="Phobius"/>
    </source>
</evidence>
<feature type="domain" description="DUF7733" evidence="3">
    <location>
        <begin position="33"/>
        <end position="230"/>
    </location>
</feature>
<sequence length="362" mass="40509">MSGLSLAVGPRHGQTKSDKEDDGSPKGLMGSIRTIELQLVAFIVVFSASGLVPVADLLFPVFVTPYLYFLSKFNFPTIGKEGVSMEVFHGSRMFQLYLVLGTVLGLFFPLAYVLGGFARGDQHAVRASTPHLFLLSVQILSENLVSNLAVWSPPVRAFLVAIYNTRRIFSLADWVYDAFYYVPPPEFPSFRDIAWMWFGRGLASANLVYFIINMFCFIIPRFIPRAFERYQQAKATCEASSKKIADDKGSPNPAKGVPEKKGESCMMIRFTGDGPAQVSVNEISVPSSCFHSFKGQVDIVSHPNPRGQKTWVYGTLLEKAMYFWNRRCGYGEVNMGSVRVVLETGLPTDNFKQIIFWLKQIL</sequence>
<evidence type="ECO:0000313" key="5">
    <source>
        <dbReference type="Proteomes" id="UP000886520"/>
    </source>
</evidence>
<protein>
    <recommendedName>
        <fullName evidence="3">DUF7733 domain-containing protein</fullName>
    </recommendedName>
</protein>
<keyword evidence="2" id="KW-0812">Transmembrane</keyword>
<evidence type="ECO:0000313" key="4">
    <source>
        <dbReference type="EMBL" id="KAI5073659.1"/>
    </source>
</evidence>
<evidence type="ECO:0000256" key="1">
    <source>
        <dbReference type="SAM" id="MobiDB-lite"/>
    </source>
</evidence>
<feature type="transmembrane region" description="Helical" evidence="2">
    <location>
        <begin position="94"/>
        <end position="118"/>
    </location>
</feature>
<dbReference type="EMBL" id="JABFUD020000011">
    <property type="protein sequence ID" value="KAI5073659.1"/>
    <property type="molecule type" value="Genomic_DNA"/>
</dbReference>
<feature type="compositionally biased region" description="Basic and acidic residues" evidence="1">
    <location>
        <begin position="15"/>
        <end position="24"/>
    </location>
</feature>
<feature type="transmembrane region" description="Helical" evidence="2">
    <location>
        <begin position="194"/>
        <end position="219"/>
    </location>
</feature>
<feature type="transmembrane region" description="Helical" evidence="2">
    <location>
        <begin position="39"/>
        <end position="63"/>
    </location>
</feature>
<dbReference type="Pfam" id="PF24867">
    <property type="entry name" value="DUF7733"/>
    <property type="match status" value="1"/>
</dbReference>
<organism evidence="4 5">
    <name type="scientific">Adiantum capillus-veneris</name>
    <name type="common">Maidenhair fern</name>
    <dbReference type="NCBI Taxonomy" id="13818"/>
    <lineage>
        <taxon>Eukaryota</taxon>
        <taxon>Viridiplantae</taxon>
        <taxon>Streptophyta</taxon>
        <taxon>Embryophyta</taxon>
        <taxon>Tracheophyta</taxon>
        <taxon>Polypodiopsida</taxon>
        <taxon>Polypodiidae</taxon>
        <taxon>Polypodiales</taxon>
        <taxon>Pteridineae</taxon>
        <taxon>Pteridaceae</taxon>
        <taxon>Vittarioideae</taxon>
        <taxon>Adiantum</taxon>
    </lineage>
</organism>
<name>A0A9D4ZFL8_ADICA</name>
<feature type="region of interest" description="Disordered" evidence="1">
    <location>
        <begin position="241"/>
        <end position="260"/>
    </location>
</feature>
<proteinExistence type="predicted"/>
<reference evidence="4" key="1">
    <citation type="submission" date="2021-01" db="EMBL/GenBank/DDBJ databases">
        <title>Adiantum capillus-veneris genome.</title>
        <authorList>
            <person name="Fang Y."/>
            <person name="Liao Q."/>
        </authorList>
    </citation>
    <scope>NUCLEOTIDE SEQUENCE</scope>
    <source>
        <strain evidence="4">H3</strain>
        <tissue evidence="4">Leaf</tissue>
    </source>
</reference>
<keyword evidence="5" id="KW-1185">Reference proteome</keyword>
<keyword evidence="2" id="KW-1133">Transmembrane helix</keyword>
<dbReference type="InterPro" id="IPR056635">
    <property type="entry name" value="DUF7733"/>
</dbReference>
<dbReference type="AlphaFoldDB" id="A0A9D4ZFL8"/>